<evidence type="ECO:0000256" key="7">
    <source>
        <dbReference type="RuleBase" id="RU365071"/>
    </source>
</evidence>
<evidence type="ECO:0000313" key="11">
    <source>
        <dbReference type="EMBL" id="KAK5584550.1"/>
    </source>
</evidence>
<dbReference type="Pfam" id="PF15412">
    <property type="entry name" value="Nse4-Nse3_bdg"/>
    <property type="match status" value="1"/>
</dbReference>
<comment type="caution">
    <text evidence="11">The sequence shown here is derived from an EMBL/GenBank/DDBJ whole genome shotgun (WGS) entry which is preliminary data.</text>
</comment>
<evidence type="ECO:0000256" key="3">
    <source>
        <dbReference type="ARBA" id="ARBA00022763"/>
    </source>
</evidence>
<dbReference type="InterPro" id="IPR029225">
    <property type="entry name" value="Nse4_Nse3-bd"/>
</dbReference>
<dbReference type="GO" id="GO:0006310">
    <property type="term" value="P:DNA recombination"/>
    <property type="evidence" value="ECO:0007669"/>
    <property type="project" value="UniProtKB-UniRule"/>
</dbReference>
<sequence length="348" mass="39632">MNRNNNGVGSSSTGGSSQLDNSHVQQQDGSPNSKRVIKKPQQTIGERRELRKKYRTLIQDVSGNKSELISPSSDGLLRSLKKADNLYNNVHQAREAVLDSELLALTSQFGVEQAQKFKVSLNAYDSYGLVSRFKERLTYYSDENNNNNSTINQIGWEKLSELYHSHFHTVPVFDFMYGPINFEPEEKKVRPPRKQNQKDVPVGAAKHAEKIVDTTTQVESETTSSRVQVMKQYLEKNPGKSFIDLVADDTSFAQTVENIFYFSFLLKDGHVKIAKDNEDMIIQPTQPPEEKDYQSKNAQLTHSVVKLDYNTWNNLKEISDLSFHMEEELQQFKKRRGGGGTTQTSTRK</sequence>
<feature type="compositionally biased region" description="Low complexity" evidence="8">
    <location>
        <begin position="1"/>
        <end position="22"/>
    </location>
</feature>
<evidence type="ECO:0000256" key="4">
    <source>
        <dbReference type="ARBA" id="ARBA00023172"/>
    </source>
</evidence>
<evidence type="ECO:0000256" key="1">
    <source>
        <dbReference type="ARBA" id="ARBA00004123"/>
    </source>
</evidence>
<keyword evidence="3 7" id="KW-0227">DNA damage</keyword>
<evidence type="ECO:0000313" key="12">
    <source>
        <dbReference type="Proteomes" id="UP001344447"/>
    </source>
</evidence>
<dbReference type="PANTHER" id="PTHR16140">
    <property type="entry name" value="NON-STRUCTURAL MAINTENANCE OF CHROMOSOMES ELEMENT 4"/>
    <property type="match status" value="1"/>
</dbReference>
<name>A0AAN7UDZ5_9MYCE</name>
<dbReference type="GO" id="GO:0006281">
    <property type="term" value="P:DNA repair"/>
    <property type="evidence" value="ECO:0007669"/>
    <property type="project" value="UniProtKB-UniRule"/>
</dbReference>
<feature type="region of interest" description="Disordered" evidence="8">
    <location>
        <begin position="1"/>
        <end position="44"/>
    </location>
</feature>
<keyword evidence="6 7" id="KW-0539">Nucleus</keyword>
<dbReference type="AlphaFoldDB" id="A0AAN7UDZ5"/>
<feature type="compositionally biased region" description="Polar residues" evidence="8">
    <location>
        <begin position="23"/>
        <end position="33"/>
    </location>
</feature>
<protein>
    <recommendedName>
        <fullName evidence="7">Non-structural maintenance of chromosomes element 4</fullName>
    </recommendedName>
</protein>
<gene>
    <name evidence="11" type="ORF">RB653_006163</name>
</gene>
<dbReference type="GO" id="GO:0030915">
    <property type="term" value="C:Smc5-Smc6 complex"/>
    <property type="evidence" value="ECO:0007669"/>
    <property type="project" value="UniProtKB-UniRule"/>
</dbReference>
<dbReference type="EMBL" id="JAVFKY010000001">
    <property type="protein sequence ID" value="KAK5584550.1"/>
    <property type="molecule type" value="Genomic_DNA"/>
</dbReference>
<dbReference type="PANTHER" id="PTHR16140:SF0">
    <property type="entry name" value="NON-STRUCTURAL MAINTENANCE OF CHROMOSOMES ELEMENT 4"/>
    <property type="match status" value="1"/>
</dbReference>
<comment type="subunit">
    <text evidence="7">Component of the SMC5-SMC6 complex.</text>
</comment>
<comment type="function">
    <text evidence="7">Component of the SMC5-SMC6 complex, that promotes sister chromatid alignment after DNA damage and facilitates double-stranded DNA breaks (DSBs) repair via homologous recombination between sister chromatids.</text>
</comment>
<feature type="domain" description="Non-structural maintenance of chromosome element 4 C-terminal" evidence="9">
    <location>
        <begin position="241"/>
        <end position="320"/>
    </location>
</feature>
<dbReference type="Pfam" id="PF08743">
    <property type="entry name" value="Nse4_C"/>
    <property type="match status" value="1"/>
</dbReference>
<evidence type="ECO:0000259" key="9">
    <source>
        <dbReference type="Pfam" id="PF08743"/>
    </source>
</evidence>
<keyword evidence="5 7" id="KW-0234">DNA repair</keyword>
<dbReference type="InterPro" id="IPR014854">
    <property type="entry name" value="Nse4_C"/>
</dbReference>
<evidence type="ECO:0000256" key="8">
    <source>
        <dbReference type="SAM" id="MobiDB-lite"/>
    </source>
</evidence>
<evidence type="ECO:0000259" key="10">
    <source>
        <dbReference type="Pfam" id="PF15412"/>
    </source>
</evidence>
<keyword evidence="4 7" id="KW-0233">DNA recombination</keyword>
<evidence type="ECO:0000256" key="2">
    <source>
        <dbReference type="ARBA" id="ARBA00008997"/>
    </source>
</evidence>
<keyword evidence="12" id="KW-1185">Reference proteome</keyword>
<accession>A0AAN7UDZ5</accession>
<feature type="domain" description="Nse4/EID protein Nse3/MAGE-binding" evidence="10">
    <location>
        <begin position="99"/>
        <end position="144"/>
    </location>
</feature>
<dbReference type="GO" id="GO:0005634">
    <property type="term" value="C:nucleus"/>
    <property type="evidence" value="ECO:0007669"/>
    <property type="project" value="UniProtKB-SubCell"/>
</dbReference>
<organism evidence="11 12">
    <name type="scientific">Dictyostelium firmibasis</name>
    <dbReference type="NCBI Taxonomy" id="79012"/>
    <lineage>
        <taxon>Eukaryota</taxon>
        <taxon>Amoebozoa</taxon>
        <taxon>Evosea</taxon>
        <taxon>Eumycetozoa</taxon>
        <taxon>Dictyostelia</taxon>
        <taxon>Dictyosteliales</taxon>
        <taxon>Dictyosteliaceae</taxon>
        <taxon>Dictyostelium</taxon>
    </lineage>
</organism>
<comment type="similarity">
    <text evidence="2 7">Belongs to the NSE4 family.</text>
</comment>
<evidence type="ECO:0000256" key="5">
    <source>
        <dbReference type="ARBA" id="ARBA00023204"/>
    </source>
</evidence>
<comment type="subcellular location">
    <subcellularLocation>
        <location evidence="1 7">Nucleus</location>
    </subcellularLocation>
</comment>
<evidence type="ECO:0000256" key="6">
    <source>
        <dbReference type="ARBA" id="ARBA00023242"/>
    </source>
</evidence>
<dbReference type="InterPro" id="IPR027786">
    <property type="entry name" value="Nse4/EID"/>
</dbReference>
<reference evidence="11 12" key="1">
    <citation type="submission" date="2023-11" db="EMBL/GenBank/DDBJ databases">
        <title>Dfirmibasis_genome.</title>
        <authorList>
            <person name="Edelbroek B."/>
            <person name="Kjellin J."/>
            <person name="Jerlstrom-Hultqvist J."/>
            <person name="Soderbom F."/>
        </authorList>
    </citation>
    <scope>NUCLEOTIDE SEQUENCE [LARGE SCALE GENOMIC DNA]</scope>
    <source>
        <strain evidence="11 12">TNS-C-14</strain>
    </source>
</reference>
<proteinExistence type="inferred from homology"/>
<dbReference type="Proteomes" id="UP001344447">
    <property type="component" value="Unassembled WGS sequence"/>
</dbReference>